<dbReference type="Gene3D" id="3.40.1350.10">
    <property type="match status" value="1"/>
</dbReference>
<keyword evidence="3" id="KW-0378">Hydrolase</keyword>
<dbReference type="GO" id="GO:0004519">
    <property type="term" value="F:endonuclease activity"/>
    <property type="evidence" value="ECO:0007669"/>
    <property type="project" value="UniProtKB-KW"/>
</dbReference>
<proteinExistence type="inferred from homology"/>
<evidence type="ECO:0000256" key="2">
    <source>
        <dbReference type="HAMAP-Rule" id="MF_00048"/>
    </source>
</evidence>
<dbReference type="Pfam" id="PF02021">
    <property type="entry name" value="UPF0102"/>
    <property type="match status" value="1"/>
</dbReference>
<protein>
    <recommendedName>
        <fullName evidence="2">UPF0102 protein SAMN02983006_00317</fullName>
    </recommendedName>
</protein>
<evidence type="ECO:0000313" key="3">
    <source>
        <dbReference type="EMBL" id="SFL15021.1"/>
    </source>
</evidence>
<dbReference type="InterPro" id="IPR003509">
    <property type="entry name" value="UPF0102_YraN-like"/>
</dbReference>
<comment type="similarity">
    <text evidence="1 2">Belongs to the UPF0102 family.</text>
</comment>
<evidence type="ECO:0000256" key="1">
    <source>
        <dbReference type="ARBA" id="ARBA00006738"/>
    </source>
</evidence>
<organism evidence="3 4">
    <name type="scientific">Halanaerobium salsuginis</name>
    <dbReference type="NCBI Taxonomy" id="29563"/>
    <lineage>
        <taxon>Bacteria</taxon>
        <taxon>Bacillati</taxon>
        <taxon>Bacillota</taxon>
        <taxon>Clostridia</taxon>
        <taxon>Halanaerobiales</taxon>
        <taxon>Halanaerobiaceae</taxon>
        <taxon>Halanaerobium</taxon>
    </lineage>
</organism>
<accession>A0A1I4FF04</accession>
<gene>
    <name evidence="3" type="ORF">SAMN02983006_00317</name>
</gene>
<dbReference type="Proteomes" id="UP000199006">
    <property type="component" value="Unassembled WGS sequence"/>
</dbReference>
<dbReference type="EMBL" id="FOTI01000002">
    <property type="protein sequence ID" value="SFL15021.1"/>
    <property type="molecule type" value="Genomic_DNA"/>
</dbReference>
<dbReference type="HAMAP" id="MF_00048">
    <property type="entry name" value="UPF0102"/>
    <property type="match status" value="1"/>
</dbReference>
<dbReference type="PANTHER" id="PTHR34039:SF1">
    <property type="entry name" value="UPF0102 PROTEIN YRAN"/>
    <property type="match status" value="1"/>
</dbReference>
<dbReference type="OrthoDB" id="9802516at2"/>
<dbReference type="STRING" id="29563.SAMN02983006_00317"/>
<dbReference type="InterPro" id="IPR011335">
    <property type="entry name" value="Restrct_endonuc-II-like"/>
</dbReference>
<reference evidence="3 4" key="1">
    <citation type="submission" date="2016-10" db="EMBL/GenBank/DDBJ databases">
        <authorList>
            <person name="de Groot N.N."/>
        </authorList>
    </citation>
    <scope>NUCLEOTIDE SEQUENCE [LARGE SCALE GENOMIC DNA]</scope>
    <source>
        <strain evidence="3 4">ATCC 51327</strain>
    </source>
</reference>
<sequence>MAFHNKLGKLGEQIACNYLLKMKYSIIEQNHRNKFGEIDIIARQKNLLIFVEVKSRSSEEFVNLNYSLRKQQIKHLKKAGSYYFIEKKLKLLNYRYDLILLKIDCKQKQVTKFSHLKNIIN</sequence>
<evidence type="ECO:0000313" key="4">
    <source>
        <dbReference type="Proteomes" id="UP000199006"/>
    </source>
</evidence>
<keyword evidence="3" id="KW-0540">Nuclease</keyword>
<dbReference type="GO" id="GO:0003676">
    <property type="term" value="F:nucleic acid binding"/>
    <property type="evidence" value="ECO:0007669"/>
    <property type="project" value="InterPro"/>
</dbReference>
<dbReference type="AlphaFoldDB" id="A0A1I4FF04"/>
<dbReference type="SUPFAM" id="SSF52980">
    <property type="entry name" value="Restriction endonuclease-like"/>
    <property type="match status" value="1"/>
</dbReference>
<dbReference type="CDD" id="cd20736">
    <property type="entry name" value="PoNe_Nuclease"/>
    <property type="match status" value="1"/>
</dbReference>
<dbReference type="InterPro" id="IPR011856">
    <property type="entry name" value="tRNA_endonuc-like_dom_sf"/>
</dbReference>
<dbReference type="PANTHER" id="PTHR34039">
    <property type="entry name" value="UPF0102 PROTEIN YRAN"/>
    <property type="match status" value="1"/>
</dbReference>
<keyword evidence="4" id="KW-1185">Reference proteome</keyword>
<keyword evidence="3" id="KW-0255">Endonuclease</keyword>
<name>A0A1I4FF04_9FIRM</name>